<evidence type="ECO:0000259" key="3">
    <source>
        <dbReference type="Pfam" id="PF10502"/>
    </source>
</evidence>
<accession>A0ABU4DUR3</accession>
<protein>
    <recommendedName>
        <fullName evidence="2">Signal peptidase I</fullName>
        <ecNumber evidence="2">3.4.21.89</ecNumber>
    </recommendedName>
</protein>
<organism evidence="4 5">
    <name type="scientific">Deinococcus arenicola</name>
    <dbReference type="NCBI Taxonomy" id="2994950"/>
    <lineage>
        <taxon>Bacteria</taxon>
        <taxon>Thermotogati</taxon>
        <taxon>Deinococcota</taxon>
        <taxon>Deinococci</taxon>
        <taxon>Deinococcales</taxon>
        <taxon>Deinococcaceae</taxon>
        <taxon>Deinococcus</taxon>
    </lineage>
</organism>
<keyword evidence="2" id="KW-0645">Protease</keyword>
<dbReference type="InterPro" id="IPR000223">
    <property type="entry name" value="Pept_S26A_signal_pept_1"/>
</dbReference>
<evidence type="ECO:0000313" key="5">
    <source>
        <dbReference type="Proteomes" id="UP001276150"/>
    </source>
</evidence>
<dbReference type="GO" id="GO:0009003">
    <property type="term" value="F:signal peptidase activity"/>
    <property type="evidence" value="ECO:0007669"/>
    <property type="project" value="UniProtKB-EC"/>
</dbReference>
<comment type="similarity">
    <text evidence="1 2">Belongs to the peptidase S26 family.</text>
</comment>
<dbReference type="EC" id="3.4.21.89" evidence="2"/>
<evidence type="ECO:0000313" key="4">
    <source>
        <dbReference type="EMBL" id="MDV6376123.1"/>
    </source>
</evidence>
<dbReference type="NCBIfam" id="TIGR02227">
    <property type="entry name" value="sigpep_I_bact"/>
    <property type="match status" value="1"/>
</dbReference>
<name>A0ABU4DUR3_9DEIO</name>
<keyword evidence="5" id="KW-1185">Reference proteome</keyword>
<reference evidence="4 5" key="1">
    <citation type="submission" date="2022-11" db="EMBL/GenBank/DDBJ databases">
        <title>Deinococcus ZS9-10, Low Temperature and Draught-tolerating, UV-resistant Bacteria from Continental Antarctica.</title>
        <authorList>
            <person name="Cheng L."/>
        </authorList>
    </citation>
    <scope>NUCLEOTIDE SEQUENCE [LARGE SCALE GENOMIC DNA]</scope>
    <source>
        <strain evidence="4 5">ZS9-10</strain>
    </source>
</reference>
<comment type="catalytic activity">
    <reaction evidence="2">
        <text>Cleavage of hydrophobic, N-terminal signal or leader sequences from secreted and periplasmic proteins.</text>
        <dbReference type="EC" id="3.4.21.89"/>
    </reaction>
</comment>
<dbReference type="PANTHER" id="PTHR43390:SF1">
    <property type="entry name" value="CHLOROPLAST PROCESSING PEPTIDASE"/>
    <property type="match status" value="1"/>
</dbReference>
<comment type="subcellular location">
    <subcellularLocation>
        <location evidence="2">Membrane</location>
        <topology evidence="2">Single-pass type II membrane protein</topology>
    </subcellularLocation>
</comment>
<dbReference type="InterPro" id="IPR019533">
    <property type="entry name" value="Peptidase_S26"/>
</dbReference>
<dbReference type="Gene3D" id="2.10.109.10">
    <property type="entry name" value="Umud Fragment, subunit A"/>
    <property type="match status" value="1"/>
</dbReference>
<feature type="domain" description="Peptidase S26" evidence="3">
    <location>
        <begin position="12"/>
        <end position="117"/>
    </location>
</feature>
<dbReference type="InterPro" id="IPR036286">
    <property type="entry name" value="LexA/Signal_pep-like_sf"/>
</dbReference>
<proteinExistence type="inferred from homology"/>
<sequence length="136" mass="14833">MGRLFLWRSRPYLVKRVVVVPGDMVSIRAGQVSVNGQPLPELKAHTDWNAFRPDTARTLANSVATSALRTDPVEMTVLRDSYFVMGDNRSLGGSLDSRAFGPVDAWDILAQAVLSVWPLPRKACAVPPCDSGPTPE</sequence>
<keyword evidence="2 4" id="KW-0378">Hydrolase</keyword>
<dbReference type="RefSeq" id="WP_317641474.1">
    <property type="nucleotide sequence ID" value="NZ_JAPMIV010000047.1"/>
</dbReference>
<evidence type="ECO:0000256" key="1">
    <source>
        <dbReference type="ARBA" id="ARBA00009370"/>
    </source>
</evidence>
<dbReference type="EMBL" id="JAPMIV010000047">
    <property type="protein sequence ID" value="MDV6376123.1"/>
    <property type="molecule type" value="Genomic_DNA"/>
</dbReference>
<evidence type="ECO:0000256" key="2">
    <source>
        <dbReference type="RuleBase" id="RU362042"/>
    </source>
</evidence>
<dbReference type="CDD" id="cd06530">
    <property type="entry name" value="S26_SPase_I"/>
    <property type="match status" value="1"/>
</dbReference>
<gene>
    <name evidence="4" type="primary">lepB</name>
    <name evidence="4" type="ORF">ORD21_16115</name>
</gene>
<dbReference type="PANTHER" id="PTHR43390">
    <property type="entry name" value="SIGNAL PEPTIDASE I"/>
    <property type="match status" value="1"/>
</dbReference>
<dbReference type="SUPFAM" id="SSF51306">
    <property type="entry name" value="LexA/Signal peptidase"/>
    <property type="match status" value="1"/>
</dbReference>
<dbReference type="Pfam" id="PF10502">
    <property type="entry name" value="Peptidase_S26"/>
    <property type="match status" value="1"/>
</dbReference>
<comment type="caution">
    <text evidence="4">The sequence shown here is derived from an EMBL/GenBank/DDBJ whole genome shotgun (WGS) entry which is preliminary data.</text>
</comment>
<dbReference type="Proteomes" id="UP001276150">
    <property type="component" value="Unassembled WGS sequence"/>
</dbReference>